<dbReference type="SUPFAM" id="SSF82866">
    <property type="entry name" value="Multidrug efflux transporter AcrB transmembrane domain"/>
    <property type="match status" value="1"/>
</dbReference>
<evidence type="ECO:0000256" key="7">
    <source>
        <dbReference type="ARBA" id="ARBA00023010"/>
    </source>
</evidence>
<sequence>MNPFMNSRFRVSLSSVFAILCVTSLVLFKLVPIKLGIEFTGGVSIQLDANKVDSNLLAALKSAGHEVDHVGDLYVLKTTNIKSPELENLDENIVVSKSSIGASLGHSLTQDSWKMLTLSLVCLGVFISFVYGWVLGLATIVALLSDVILTSAVAHLMGIEISSMIVGALLMIMGYSINDSVVTADRIKSTVIRDTYSPSSVQVAVEATFFRNVMTGVSTLLVVFSLLIFGGESLFGFSVVVFSGVAFGMLSSLTIVPAIAEIGVRQGIGVKVPVVPSAKGDI</sequence>
<evidence type="ECO:0000256" key="6">
    <source>
        <dbReference type="ARBA" id="ARBA00022989"/>
    </source>
</evidence>
<protein>
    <recommendedName>
        <fullName evidence="10">Protein export membrane protein SecD/SecF C-terminal domain-containing protein</fullName>
    </recommendedName>
</protein>
<dbReference type="Gene3D" id="1.20.1640.10">
    <property type="entry name" value="Multidrug efflux transporter AcrB transmembrane domain"/>
    <property type="match status" value="1"/>
</dbReference>
<comment type="subcellular location">
    <subcellularLocation>
        <location evidence="1">Cell membrane</location>
        <topology evidence="1">Multi-pass membrane protein</topology>
    </subcellularLocation>
</comment>
<dbReference type="AlphaFoldDB" id="A0A8H9N1B6"/>
<dbReference type="GO" id="GO:0005886">
    <property type="term" value="C:plasma membrane"/>
    <property type="evidence" value="ECO:0007669"/>
    <property type="project" value="UniProtKB-SubCell"/>
</dbReference>
<name>A0A8H9N1B6_VIBVL</name>
<dbReference type="PANTHER" id="PTHR30081:SF8">
    <property type="entry name" value="PROTEIN TRANSLOCASE SUBUNIT SECF"/>
    <property type="match status" value="1"/>
</dbReference>
<evidence type="ECO:0000259" key="10">
    <source>
        <dbReference type="Pfam" id="PF02355"/>
    </source>
</evidence>
<keyword evidence="4 9" id="KW-0812">Transmembrane</keyword>
<dbReference type="InterPro" id="IPR048634">
    <property type="entry name" value="SecD_SecF_C"/>
</dbReference>
<keyword evidence="8 9" id="KW-0472">Membrane</keyword>
<feature type="transmembrane region" description="Helical" evidence="9">
    <location>
        <begin position="209"/>
        <end position="229"/>
    </location>
</feature>
<keyword evidence="7" id="KW-0811">Translocation</keyword>
<evidence type="ECO:0000313" key="11">
    <source>
        <dbReference type="EMBL" id="HAS8540988.1"/>
    </source>
</evidence>
<dbReference type="InterPro" id="IPR022645">
    <property type="entry name" value="SecD/SecF_bac"/>
</dbReference>
<dbReference type="PRINTS" id="PR01755">
    <property type="entry name" value="SECFTRNLCASE"/>
</dbReference>
<keyword evidence="6 9" id="KW-1133">Transmembrane helix</keyword>
<gene>
    <name evidence="11" type="ORF">I7730_14450</name>
</gene>
<dbReference type="InterPro" id="IPR022813">
    <property type="entry name" value="SecD/SecF_arch_bac"/>
</dbReference>
<evidence type="ECO:0000256" key="3">
    <source>
        <dbReference type="ARBA" id="ARBA00022475"/>
    </source>
</evidence>
<proteinExistence type="predicted"/>
<feature type="transmembrane region" description="Helical" evidence="9">
    <location>
        <begin position="156"/>
        <end position="177"/>
    </location>
</feature>
<evidence type="ECO:0000256" key="4">
    <source>
        <dbReference type="ARBA" id="ARBA00022692"/>
    </source>
</evidence>
<keyword evidence="2" id="KW-0813">Transport</keyword>
<dbReference type="Pfam" id="PF02355">
    <property type="entry name" value="SecD_SecF_C"/>
    <property type="match status" value="1"/>
</dbReference>
<feature type="transmembrane region" description="Helical" evidence="9">
    <location>
        <begin position="116"/>
        <end position="144"/>
    </location>
</feature>
<dbReference type="Proteomes" id="UP000863257">
    <property type="component" value="Unassembled WGS sequence"/>
</dbReference>
<evidence type="ECO:0000256" key="9">
    <source>
        <dbReference type="SAM" id="Phobius"/>
    </source>
</evidence>
<accession>A0A8H9N1B6</accession>
<evidence type="ECO:0000256" key="8">
    <source>
        <dbReference type="ARBA" id="ARBA00023136"/>
    </source>
</evidence>
<reference evidence="11" key="2">
    <citation type="submission" date="2019-01" db="EMBL/GenBank/DDBJ databases">
        <authorList>
            <consortium name="NCBI Pathogen Detection Project"/>
        </authorList>
    </citation>
    <scope>NUCLEOTIDE SEQUENCE</scope>
    <source>
        <strain evidence="11">BCW_3452</strain>
    </source>
</reference>
<dbReference type="PANTHER" id="PTHR30081">
    <property type="entry name" value="PROTEIN-EXPORT MEMBRANE PROTEIN SEC"/>
    <property type="match status" value="1"/>
</dbReference>
<evidence type="ECO:0000256" key="2">
    <source>
        <dbReference type="ARBA" id="ARBA00022448"/>
    </source>
</evidence>
<evidence type="ECO:0000256" key="5">
    <source>
        <dbReference type="ARBA" id="ARBA00022927"/>
    </source>
</evidence>
<comment type="caution">
    <text evidence="11">The sequence shown here is derived from an EMBL/GenBank/DDBJ whole genome shotgun (WGS) entry which is preliminary data.</text>
</comment>
<organism evidence="11">
    <name type="scientific">Vibrio vulnificus</name>
    <dbReference type="NCBI Taxonomy" id="672"/>
    <lineage>
        <taxon>Bacteria</taxon>
        <taxon>Pseudomonadati</taxon>
        <taxon>Pseudomonadota</taxon>
        <taxon>Gammaproteobacteria</taxon>
        <taxon>Vibrionales</taxon>
        <taxon>Vibrionaceae</taxon>
        <taxon>Vibrio</taxon>
    </lineage>
</organism>
<reference evidence="11" key="1">
    <citation type="journal article" date="2018" name="Genome Biol.">
        <title>SKESA: strategic k-mer extension for scrupulous assemblies.</title>
        <authorList>
            <person name="Souvorov A."/>
            <person name="Agarwala R."/>
            <person name="Lipman D.J."/>
        </authorList>
    </citation>
    <scope>NUCLEOTIDE SEQUENCE</scope>
    <source>
        <strain evidence="11">BCW_3452</strain>
    </source>
</reference>
<keyword evidence="5" id="KW-0653">Protein transport</keyword>
<feature type="transmembrane region" description="Helical" evidence="9">
    <location>
        <begin position="12"/>
        <end position="31"/>
    </location>
</feature>
<evidence type="ECO:0000256" key="1">
    <source>
        <dbReference type="ARBA" id="ARBA00004651"/>
    </source>
</evidence>
<dbReference type="GO" id="GO:0015031">
    <property type="term" value="P:protein transport"/>
    <property type="evidence" value="ECO:0007669"/>
    <property type="project" value="UniProtKB-KW"/>
</dbReference>
<feature type="transmembrane region" description="Helical" evidence="9">
    <location>
        <begin position="235"/>
        <end position="256"/>
    </location>
</feature>
<keyword evidence="3" id="KW-1003">Cell membrane</keyword>
<dbReference type="EMBL" id="DACRBY010000017">
    <property type="protein sequence ID" value="HAS8540988.1"/>
    <property type="molecule type" value="Genomic_DNA"/>
</dbReference>
<feature type="domain" description="Protein export membrane protein SecD/SecF C-terminal" evidence="10">
    <location>
        <begin position="87"/>
        <end position="260"/>
    </location>
</feature>